<comment type="similarity">
    <text evidence="2 7">Belongs to the DMRL synthase family.</text>
</comment>
<dbReference type="OMA" id="ANIHELQ"/>
<evidence type="ECO:0000256" key="4">
    <source>
        <dbReference type="ARBA" id="ARBA00022619"/>
    </source>
</evidence>
<dbReference type="InterPro" id="IPR002180">
    <property type="entry name" value="LS/RS"/>
</dbReference>
<dbReference type="RefSeq" id="XP_009527204.1">
    <property type="nucleotide sequence ID" value="XM_009528909.1"/>
</dbReference>
<comment type="catalytic activity">
    <reaction evidence="6 7">
        <text>(2S)-2-hydroxy-3-oxobutyl phosphate + 5-amino-6-(D-ribitylamino)uracil = 6,7-dimethyl-8-(1-D-ribityl)lumazine + phosphate + 2 H2O + H(+)</text>
        <dbReference type="Rhea" id="RHEA:26152"/>
        <dbReference type="ChEBI" id="CHEBI:15377"/>
        <dbReference type="ChEBI" id="CHEBI:15378"/>
        <dbReference type="ChEBI" id="CHEBI:15934"/>
        <dbReference type="ChEBI" id="CHEBI:43474"/>
        <dbReference type="ChEBI" id="CHEBI:58201"/>
        <dbReference type="ChEBI" id="CHEBI:58830"/>
        <dbReference type="EC" id="2.5.1.78"/>
    </reaction>
</comment>
<dbReference type="KEGG" id="psoj:PHYSODRAFT_535630"/>
<dbReference type="GO" id="GO:0000906">
    <property type="term" value="F:6,7-dimethyl-8-ribityllumazine synthase activity"/>
    <property type="evidence" value="ECO:0007669"/>
    <property type="project" value="UniProtKB-EC"/>
</dbReference>
<organism evidence="11">
    <name type="scientific">Phytophthora sojae (strain P6497)</name>
    <name type="common">Soybean stem and root rot agent</name>
    <name type="synonym">Phytophthora megasperma f. sp. glycines</name>
    <dbReference type="NCBI Taxonomy" id="1094619"/>
    <lineage>
        <taxon>Eukaryota</taxon>
        <taxon>Sar</taxon>
        <taxon>Stramenopiles</taxon>
        <taxon>Oomycota</taxon>
        <taxon>Peronosporomycetes</taxon>
        <taxon>Peronosporales</taxon>
        <taxon>Peronosporaceae</taxon>
        <taxon>Phytophthora</taxon>
    </lineage>
</organism>
<dbReference type="RefSeq" id="XP_009539780.1">
    <property type="nucleotide sequence ID" value="XM_009541485.1"/>
</dbReference>
<dbReference type="UniPathway" id="UPA00275">
    <property type="reaction ID" value="UER00404"/>
</dbReference>
<dbReference type="HAMAP" id="MF_00178">
    <property type="entry name" value="Lumazine_synth"/>
    <property type="match status" value="1"/>
</dbReference>
<name>G5AI79_PHYSP</name>
<dbReference type="STRING" id="1094619.G5AI79"/>
<keyword evidence="5 7" id="KW-0808">Transferase</keyword>
<keyword evidence="4 7" id="KW-0686">Riboflavin biosynthesis</keyword>
<evidence type="ECO:0000256" key="6">
    <source>
        <dbReference type="ARBA" id="ARBA00048785"/>
    </source>
</evidence>
<comment type="function">
    <text evidence="7">Catalyzes the formation of 6,7-dimethyl-8-ribityllumazine by condensation of 5-amino-6-(D-ribitylamino)uracil with 3,4-dihydroxy-2-butanone 4-phosphate. This is the penultimate step in the biosynthesis of riboflavin.</text>
</comment>
<gene>
    <name evidence="10" type="ORF">PHYSODRAFT_502629</name>
    <name evidence="9" type="ORF">PHYSODRAFT_535630</name>
</gene>
<evidence type="ECO:0000256" key="1">
    <source>
        <dbReference type="ARBA" id="ARBA00004917"/>
    </source>
</evidence>
<proteinExistence type="inferred from homology"/>
<sequence length="280" mass="29440">MKFASKEEHPKGHGEGGTHGHHEGKPHSPVLIEHPGATESSRLDGKGLRVTIIASRWYGKVVHSLTEACSEELLAKGVADEDLHLVEVSGAFELPYAAARVIHCKDSSHRPDAVICVGCLVQDGTHMCETMSQAVANGIMKLNTTSDTPVIFGVLCCETEGQAHSCAAKKASFGGGESEKCNHGVAWAQSALEMAHLKRCGTCATCGLSAGKCSCKDCNCKVCCDNRRDCVSCGSSANNCSCKDCKCRACCSKREACRGCGCPPDNCGSPGGKCMCGLLR</sequence>
<evidence type="ECO:0000313" key="11">
    <source>
        <dbReference type="Proteomes" id="UP000002640"/>
    </source>
</evidence>
<protein>
    <recommendedName>
        <fullName evidence="3 7">6,7-dimethyl-8-ribityllumazine synthase</fullName>
        <shortName evidence="7">DMRL synthase</shortName>
        <ecNumber evidence="3 7">2.5.1.78</ecNumber>
    </recommendedName>
</protein>
<accession>G5AI79</accession>
<comment type="pathway">
    <text evidence="1 7">Cofactor biosynthesis; riboflavin biosynthesis; riboflavin from 2-hydroxy-3-oxobutyl phosphate and 5-amino-6-(D-ribitylamino)uracil: step 1/2.</text>
</comment>
<dbReference type="GO" id="GO:0009231">
    <property type="term" value="P:riboflavin biosynthetic process"/>
    <property type="evidence" value="ECO:0007669"/>
    <property type="project" value="UniProtKB-UniPathway"/>
</dbReference>
<feature type="compositionally biased region" description="Basic and acidic residues" evidence="8">
    <location>
        <begin position="1"/>
        <end position="26"/>
    </location>
</feature>
<dbReference type="Gene3D" id="3.40.50.960">
    <property type="entry name" value="Lumazine/riboflavin synthase"/>
    <property type="match status" value="1"/>
</dbReference>
<dbReference type="SUPFAM" id="SSF52121">
    <property type="entry name" value="Lumazine synthase"/>
    <property type="match status" value="1"/>
</dbReference>
<feature type="region of interest" description="Disordered" evidence="8">
    <location>
        <begin position="1"/>
        <end position="40"/>
    </location>
</feature>
<dbReference type="NCBIfam" id="TIGR00114">
    <property type="entry name" value="lumazine-synth"/>
    <property type="match status" value="1"/>
</dbReference>
<dbReference type="EC" id="2.5.1.78" evidence="3 7"/>
<evidence type="ECO:0000256" key="2">
    <source>
        <dbReference type="ARBA" id="ARBA00007424"/>
    </source>
</evidence>
<dbReference type="Proteomes" id="UP000002640">
    <property type="component" value="Unassembled WGS sequence"/>
</dbReference>
<dbReference type="GeneID" id="20658125"/>
<evidence type="ECO:0000256" key="8">
    <source>
        <dbReference type="SAM" id="MobiDB-lite"/>
    </source>
</evidence>
<dbReference type="InterPro" id="IPR034964">
    <property type="entry name" value="LS"/>
</dbReference>
<evidence type="ECO:0000313" key="9">
    <source>
        <dbReference type="EMBL" id="EGZ04804.1"/>
    </source>
</evidence>
<dbReference type="EMBL" id="JH159154">
    <property type="protein sequence ID" value="EGZ18146.1"/>
    <property type="molecule type" value="Genomic_DNA"/>
</dbReference>
<evidence type="ECO:0000256" key="7">
    <source>
        <dbReference type="RuleBase" id="RU003795"/>
    </source>
</evidence>
<evidence type="ECO:0000256" key="3">
    <source>
        <dbReference type="ARBA" id="ARBA00012664"/>
    </source>
</evidence>
<dbReference type="AlphaFoldDB" id="G5AI79"/>
<dbReference type="CDD" id="cd09209">
    <property type="entry name" value="Lumazine_synthase-I"/>
    <property type="match status" value="1"/>
</dbReference>
<dbReference type="InParanoid" id="G5AI79"/>
<evidence type="ECO:0000313" key="10">
    <source>
        <dbReference type="EMBL" id="EGZ18146.1"/>
    </source>
</evidence>
<dbReference type="GeneID" id="20662144"/>
<keyword evidence="11" id="KW-1185">Reference proteome</keyword>
<reference evidence="9 11" key="1">
    <citation type="journal article" date="2006" name="Science">
        <title>Phytophthora genome sequences uncover evolutionary origins and mechanisms of pathogenesis.</title>
        <authorList>
            <person name="Tyler B.M."/>
            <person name="Tripathy S."/>
            <person name="Zhang X."/>
            <person name="Dehal P."/>
            <person name="Jiang R.H."/>
            <person name="Aerts A."/>
            <person name="Arredondo F.D."/>
            <person name="Baxter L."/>
            <person name="Bensasson D."/>
            <person name="Beynon J.L."/>
            <person name="Chapman J."/>
            <person name="Damasceno C.M."/>
            <person name="Dorrance A.E."/>
            <person name="Dou D."/>
            <person name="Dickerman A.W."/>
            <person name="Dubchak I.L."/>
            <person name="Garbelotto M."/>
            <person name="Gijzen M."/>
            <person name="Gordon S.G."/>
            <person name="Govers F."/>
            <person name="Grunwald N.J."/>
            <person name="Huang W."/>
            <person name="Ivors K.L."/>
            <person name="Jones R.W."/>
            <person name="Kamoun S."/>
            <person name="Krampis K."/>
            <person name="Lamour K.H."/>
            <person name="Lee M.K."/>
            <person name="McDonald W.H."/>
            <person name="Medina M."/>
            <person name="Meijer H.J."/>
            <person name="Nordberg E.K."/>
            <person name="Maclean D.J."/>
            <person name="Ospina-Giraldo M.D."/>
            <person name="Morris P.F."/>
            <person name="Phuntumart V."/>
            <person name="Putnam N.H."/>
            <person name="Rash S."/>
            <person name="Rose J.K."/>
            <person name="Sakihama Y."/>
            <person name="Salamov A.A."/>
            <person name="Savidor A."/>
            <person name="Scheuring C.F."/>
            <person name="Smith B.M."/>
            <person name="Sobral B.W."/>
            <person name="Terry A."/>
            <person name="Torto-Alalibo T.A."/>
            <person name="Win J."/>
            <person name="Xu Z."/>
            <person name="Zhang H."/>
            <person name="Grigoriev I.V."/>
            <person name="Rokhsar D.S."/>
            <person name="Boore J.L."/>
        </authorList>
    </citation>
    <scope>NUCLEOTIDE SEQUENCE [LARGE SCALE GENOMIC DNA]</scope>
    <source>
        <strain evidence="9 11">P6497</strain>
    </source>
</reference>
<dbReference type="GO" id="GO:0009349">
    <property type="term" value="C:riboflavin synthase complex"/>
    <property type="evidence" value="ECO:0007669"/>
    <property type="project" value="UniProtKB-UniRule"/>
</dbReference>
<dbReference type="KEGG" id="psoj:PHYSODRAFT_502629"/>
<evidence type="ECO:0000256" key="5">
    <source>
        <dbReference type="ARBA" id="ARBA00022679"/>
    </source>
</evidence>
<dbReference type="PANTHER" id="PTHR21058:SF0">
    <property type="entry name" value="6,7-DIMETHYL-8-RIBITYLLUMAZINE SYNTHASE"/>
    <property type="match status" value="1"/>
</dbReference>
<dbReference type="InterPro" id="IPR036467">
    <property type="entry name" value="LS/RS_sf"/>
</dbReference>
<reference evidence="9" key="2">
    <citation type="submission" date="2011-09" db="EMBL/GenBank/DDBJ databases">
        <authorList>
            <consortium name="US DOE Joint Genome Institute (JGI-PGF)"/>
            <person name="Aerts A."/>
            <person name="Grimwood J."/>
            <person name="Schmutz J."/>
            <person name="Lucas S."/>
            <person name="Hammon N."/>
            <person name="Glavina del Rio T."/>
            <person name="Dalin E."/>
            <person name="Tice H."/>
            <person name="Pitluck S."/>
            <person name="Dehal P."/>
            <person name="Chapman J."/>
            <person name="Putman N.H."/>
            <person name="Salamov A.A."/>
            <person name="Terry A."/>
            <person name="Rokhsar D.S."/>
            <person name="Boore J.L."/>
            <person name="Tripathy S."/>
            <person name="Tyler B.M."/>
            <person name="Grigoriev I.V."/>
        </authorList>
    </citation>
    <scope>NUCLEOTIDE SEQUENCE</scope>
    <source>
        <strain evidence="9">P6497</strain>
    </source>
</reference>
<dbReference type="Pfam" id="PF00885">
    <property type="entry name" value="DMRL_synthase"/>
    <property type="match status" value="1"/>
</dbReference>
<dbReference type="EMBL" id="JH159174">
    <property type="protein sequence ID" value="EGZ04804.1"/>
    <property type="molecule type" value="Genomic_DNA"/>
</dbReference>
<dbReference type="SMR" id="G5AI79"/>
<dbReference type="PANTHER" id="PTHR21058">
    <property type="entry name" value="6,7-DIMETHYL-8-RIBITYLLUMAZINE SYNTHASE DMRL SYNTHASE LUMAZINE SYNTHASE"/>
    <property type="match status" value="1"/>
</dbReference>